<protein>
    <submittedName>
        <fullName evidence="1">Uncharacterized protein</fullName>
    </submittedName>
</protein>
<dbReference type="EMBL" id="CAJMXA010001057">
    <property type="protein sequence ID" value="CAE6450176.1"/>
    <property type="molecule type" value="Genomic_DNA"/>
</dbReference>
<name>A0A8H3B9G6_9AGAM</name>
<reference evidence="1" key="1">
    <citation type="submission" date="2021-01" db="EMBL/GenBank/DDBJ databases">
        <authorList>
            <person name="Kaushik A."/>
        </authorList>
    </citation>
    <scope>NUCLEOTIDE SEQUENCE</scope>
    <source>
        <strain evidence="1">AG6-10EEA</strain>
    </source>
</reference>
<evidence type="ECO:0000313" key="1">
    <source>
        <dbReference type="EMBL" id="CAE6450176.1"/>
    </source>
</evidence>
<organism evidence="1 2">
    <name type="scientific">Rhizoctonia solani</name>
    <dbReference type="NCBI Taxonomy" id="456999"/>
    <lineage>
        <taxon>Eukaryota</taxon>
        <taxon>Fungi</taxon>
        <taxon>Dikarya</taxon>
        <taxon>Basidiomycota</taxon>
        <taxon>Agaricomycotina</taxon>
        <taxon>Agaricomycetes</taxon>
        <taxon>Cantharellales</taxon>
        <taxon>Ceratobasidiaceae</taxon>
        <taxon>Rhizoctonia</taxon>
    </lineage>
</organism>
<proteinExistence type="predicted"/>
<gene>
    <name evidence="1" type="ORF">RDB_LOCUS48829</name>
</gene>
<evidence type="ECO:0000313" key="2">
    <source>
        <dbReference type="Proteomes" id="UP000663853"/>
    </source>
</evidence>
<dbReference type="Proteomes" id="UP000663853">
    <property type="component" value="Unassembled WGS sequence"/>
</dbReference>
<sequence>MAEQDSDIQVLLRNGNQLGIVRIPNGPTFTVNPAGKQPYLDPLVVGASLLPERGTAAHGGTSHLAGDSPYTMRCAGGILVINIGNSNESTSCVVSLQHAGRFFDEGNGNWSW</sequence>
<dbReference type="AlphaFoldDB" id="A0A8H3B9G6"/>
<accession>A0A8H3B9G6</accession>
<comment type="caution">
    <text evidence="1">The sequence shown here is derived from an EMBL/GenBank/DDBJ whole genome shotgun (WGS) entry which is preliminary data.</text>
</comment>